<evidence type="ECO:0000313" key="6">
    <source>
        <dbReference type="EMBL" id="MCT7374906.1"/>
    </source>
</evidence>
<dbReference type="RefSeq" id="WP_260901480.1">
    <property type="nucleotide sequence ID" value="NZ_JAOCZP010000002.1"/>
</dbReference>
<dbReference type="PRINTS" id="PR00039">
    <property type="entry name" value="HTHLYSR"/>
</dbReference>
<protein>
    <submittedName>
        <fullName evidence="6">LysR family transcriptional regulator</fullName>
    </submittedName>
</protein>
<comment type="similarity">
    <text evidence="1">Belongs to the LysR transcriptional regulatory family.</text>
</comment>
<dbReference type="SUPFAM" id="SSF53850">
    <property type="entry name" value="Periplasmic binding protein-like II"/>
    <property type="match status" value="1"/>
</dbReference>
<dbReference type="InterPro" id="IPR005119">
    <property type="entry name" value="LysR_subst-bd"/>
</dbReference>
<accession>A0ABT2LJY2</accession>
<dbReference type="InterPro" id="IPR000847">
    <property type="entry name" value="LysR_HTH_N"/>
</dbReference>
<dbReference type="InterPro" id="IPR036388">
    <property type="entry name" value="WH-like_DNA-bd_sf"/>
</dbReference>
<feature type="domain" description="HTH lysR-type" evidence="5">
    <location>
        <begin position="11"/>
        <end position="61"/>
    </location>
</feature>
<dbReference type="Pfam" id="PF00126">
    <property type="entry name" value="HTH_1"/>
    <property type="match status" value="1"/>
</dbReference>
<evidence type="ECO:0000256" key="2">
    <source>
        <dbReference type="ARBA" id="ARBA00023015"/>
    </source>
</evidence>
<dbReference type="EMBL" id="JAOCZP010000002">
    <property type="protein sequence ID" value="MCT7374906.1"/>
    <property type="molecule type" value="Genomic_DNA"/>
</dbReference>
<dbReference type="Pfam" id="PF03466">
    <property type="entry name" value="LysR_substrate"/>
    <property type="match status" value="1"/>
</dbReference>
<sequence length="297" mass="32758">MHAPGLAETSAFVAVLEQKSFTKAAKQLGLSLPRVSELVRNLEERLGVRLVERTTRSVSPTAAGERLLERLRPVLDDYQAALESTNEFREKPAGRLRLTVAPPAADSVLEPVVADFLALYPEISLDVSVDGGFVDIVAGRFDAGIRAGQQLERDMIAVRVSNELPVVVAASPRYLAEHGEPKTPQELSRHNCLGVLLPSGATIPWRFTMKGRRVEAHLEGRLNANTTMLLRAAVEGTGLVQGLRDIVEPELAAGRLVTVLDDWAPPPVEGWFLYYPSRRHVRPALKALVDFLRERRR</sequence>
<gene>
    <name evidence="6" type="ORF">N5A92_07625</name>
</gene>
<keyword evidence="3" id="KW-0238">DNA-binding</keyword>
<dbReference type="Proteomes" id="UP001320831">
    <property type="component" value="Unassembled WGS sequence"/>
</dbReference>
<organism evidence="6 7">
    <name type="scientific">Chelativorans salis</name>
    <dbReference type="NCBI Taxonomy" id="2978478"/>
    <lineage>
        <taxon>Bacteria</taxon>
        <taxon>Pseudomonadati</taxon>
        <taxon>Pseudomonadota</taxon>
        <taxon>Alphaproteobacteria</taxon>
        <taxon>Hyphomicrobiales</taxon>
        <taxon>Phyllobacteriaceae</taxon>
        <taxon>Chelativorans</taxon>
    </lineage>
</organism>
<name>A0ABT2LJY2_9HYPH</name>
<dbReference type="PANTHER" id="PTHR30537">
    <property type="entry name" value="HTH-TYPE TRANSCRIPTIONAL REGULATOR"/>
    <property type="match status" value="1"/>
</dbReference>
<comment type="caution">
    <text evidence="6">The sequence shown here is derived from an EMBL/GenBank/DDBJ whole genome shotgun (WGS) entry which is preliminary data.</text>
</comment>
<keyword evidence="7" id="KW-1185">Reference proteome</keyword>
<reference evidence="6 7" key="1">
    <citation type="submission" date="2022-09" db="EMBL/GenBank/DDBJ databases">
        <title>Chelativorans salina sp. nov., a novel slightly halophilic bacterium isolated from a saline lake sediment enrichment.</title>
        <authorList>
            <person name="Gao L."/>
            <person name="Fang B.-Z."/>
            <person name="Li W.-J."/>
        </authorList>
    </citation>
    <scope>NUCLEOTIDE SEQUENCE [LARGE SCALE GENOMIC DNA]</scope>
    <source>
        <strain evidence="6 7">EGI FJ00035</strain>
    </source>
</reference>
<dbReference type="Gene3D" id="1.10.10.10">
    <property type="entry name" value="Winged helix-like DNA-binding domain superfamily/Winged helix DNA-binding domain"/>
    <property type="match status" value="1"/>
</dbReference>
<dbReference type="InterPro" id="IPR058163">
    <property type="entry name" value="LysR-type_TF_proteobact-type"/>
</dbReference>
<evidence type="ECO:0000256" key="3">
    <source>
        <dbReference type="ARBA" id="ARBA00023125"/>
    </source>
</evidence>
<dbReference type="PANTHER" id="PTHR30537:SF1">
    <property type="entry name" value="HTH-TYPE TRANSCRIPTIONAL REGULATOR PGRR"/>
    <property type="match status" value="1"/>
</dbReference>
<dbReference type="SUPFAM" id="SSF46785">
    <property type="entry name" value="Winged helix' DNA-binding domain"/>
    <property type="match status" value="1"/>
</dbReference>
<dbReference type="Gene3D" id="3.40.190.290">
    <property type="match status" value="1"/>
</dbReference>
<evidence type="ECO:0000256" key="1">
    <source>
        <dbReference type="ARBA" id="ARBA00009437"/>
    </source>
</evidence>
<keyword evidence="4" id="KW-0804">Transcription</keyword>
<evidence type="ECO:0000256" key="4">
    <source>
        <dbReference type="ARBA" id="ARBA00023163"/>
    </source>
</evidence>
<proteinExistence type="inferred from homology"/>
<keyword evidence="2" id="KW-0805">Transcription regulation</keyword>
<dbReference type="InterPro" id="IPR036390">
    <property type="entry name" value="WH_DNA-bd_sf"/>
</dbReference>
<dbReference type="PROSITE" id="PS50931">
    <property type="entry name" value="HTH_LYSR"/>
    <property type="match status" value="1"/>
</dbReference>
<evidence type="ECO:0000259" key="5">
    <source>
        <dbReference type="PROSITE" id="PS50931"/>
    </source>
</evidence>
<evidence type="ECO:0000313" key="7">
    <source>
        <dbReference type="Proteomes" id="UP001320831"/>
    </source>
</evidence>